<keyword evidence="3" id="KW-0274">FAD</keyword>
<dbReference type="InterPro" id="IPR023753">
    <property type="entry name" value="FAD/NAD-binding_dom"/>
</dbReference>
<dbReference type="Pfam" id="PF14759">
    <property type="entry name" value="Reductase_C"/>
    <property type="match status" value="1"/>
</dbReference>
<name>A0A2N3VH47_9NOCA</name>
<accession>A0A2N3VH47</accession>
<dbReference type="InterPro" id="IPR050446">
    <property type="entry name" value="FAD-oxidoreductase/Apoptosis"/>
</dbReference>
<keyword evidence="8" id="KW-1185">Reference proteome</keyword>
<evidence type="ECO:0000256" key="4">
    <source>
        <dbReference type="ARBA" id="ARBA00023002"/>
    </source>
</evidence>
<dbReference type="InterPro" id="IPR016156">
    <property type="entry name" value="FAD/NAD-linked_Rdtase_dimer_sf"/>
</dbReference>
<dbReference type="GO" id="GO:0005737">
    <property type="term" value="C:cytoplasm"/>
    <property type="evidence" value="ECO:0007669"/>
    <property type="project" value="TreeGrafter"/>
</dbReference>
<dbReference type="RefSeq" id="WP_101468636.1">
    <property type="nucleotide sequence ID" value="NZ_PJMW01000002.1"/>
</dbReference>
<evidence type="ECO:0000256" key="3">
    <source>
        <dbReference type="ARBA" id="ARBA00022827"/>
    </source>
</evidence>
<dbReference type="InterPro" id="IPR036188">
    <property type="entry name" value="FAD/NAD-bd_sf"/>
</dbReference>
<keyword evidence="2" id="KW-0285">Flavoprotein</keyword>
<organism evidence="7 8">
    <name type="scientific">Nocardia fluminea</name>
    <dbReference type="NCBI Taxonomy" id="134984"/>
    <lineage>
        <taxon>Bacteria</taxon>
        <taxon>Bacillati</taxon>
        <taxon>Actinomycetota</taxon>
        <taxon>Actinomycetes</taxon>
        <taxon>Mycobacteriales</taxon>
        <taxon>Nocardiaceae</taxon>
        <taxon>Nocardia</taxon>
    </lineage>
</organism>
<comment type="caution">
    <text evidence="7">The sequence shown here is derived from an EMBL/GenBank/DDBJ whole genome shotgun (WGS) entry which is preliminary data.</text>
</comment>
<reference evidence="7 8" key="1">
    <citation type="submission" date="2017-12" db="EMBL/GenBank/DDBJ databases">
        <title>Sequencing the genomes of 1000 Actinobacteria strains.</title>
        <authorList>
            <person name="Klenk H.-P."/>
        </authorList>
    </citation>
    <scope>NUCLEOTIDE SEQUENCE [LARGE SCALE GENOMIC DNA]</scope>
    <source>
        <strain evidence="7 8">DSM 44489</strain>
    </source>
</reference>
<evidence type="ECO:0000313" key="7">
    <source>
        <dbReference type="EMBL" id="PKV80958.1"/>
    </source>
</evidence>
<gene>
    <name evidence="7" type="ORF">ATK86_5398</name>
</gene>
<dbReference type="PANTHER" id="PTHR43557">
    <property type="entry name" value="APOPTOSIS-INDUCING FACTOR 1"/>
    <property type="match status" value="1"/>
</dbReference>
<keyword evidence="4" id="KW-0560">Oxidoreductase</keyword>
<dbReference type="Gene3D" id="3.50.50.60">
    <property type="entry name" value="FAD/NAD(P)-binding domain"/>
    <property type="match status" value="2"/>
</dbReference>
<dbReference type="OrthoDB" id="3568330at2"/>
<proteinExistence type="predicted"/>
<dbReference type="SUPFAM" id="SSF51905">
    <property type="entry name" value="FAD/NAD(P)-binding domain"/>
    <property type="match status" value="1"/>
</dbReference>
<evidence type="ECO:0000256" key="1">
    <source>
        <dbReference type="ARBA" id="ARBA00001974"/>
    </source>
</evidence>
<dbReference type="EMBL" id="PJMW01000002">
    <property type="protein sequence ID" value="PKV80958.1"/>
    <property type="molecule type" value="Genomic_DNA"/>
</dbReference>
<dbReference type="Gene3D" id="3.30.390.30">
    <property type="match status" value="1"/>
</dbReference>
<dbReference type="PRINTS" id="PR00368">
    <property type="entry name" value="FADPNR"/>
</dbReference>
<evidence type="ECO:0000256" key="2">
    <source>
        <dbReference type="ARBA" id="ARBA00022630"/>
    </source>
</evidence>
<feature type="domain" description="Reductase C-terminal" evidence="6">
    <location>
        <begin position="325"/>
        <end position="391"/>
    </location>
</feature>
<dbReference type="InterPro" id="IPR028202">
    <property type="entry name" value="Reductase_C"/>
</dbReference>
<sequence>MTKLNRIVVVGASLAGLRAVQALRAADFAGDITLIGAENHAPYNRPPLSKSVLDGDGDITLPGAEQLEDGWLRNRRAAALRTADRLVVLDDGSEIAFDGLVVATGASPRRFDAQPAGVHSLRTVDDALALRTELEAAPGHVTVIGGGFIGSEVASTARRQGISVTLVDAGSHPMAATLGSNGAQWLARHHERHGVDLVSGVRALGFDGESRATAVLLSDGRRIPTDVVVAGTGVEPNTDWLRESGLKLDNGVVCTSSLFAEGESSIVAAGDVSRWSHPLYHGELVRVEHWANANEQGALAARNLLVGPAEAETYAAVPSFATHIHGARIQIAGMPALSDEEYVLLDESTEDRLVVAFSSRGVLVGAVAVNAPKDLIRLKRAIAARTSRDEAVA</sequence>
<dbReference type="PANTHER" id="PTHR43557:SF2">
    <property type="entry name" value="RIESKE DOMAIN-CONTAINING PROTEIN-RELATED"/>
    <property type="match status" value="1"/>
</dbReference>
<evidence type="ECO:0000259" key="5">
    <source>
        <dbReference type="Pfam" id="PF07992"/>
    </source>
</evidence>
<dbReference type="Proteomes" id="UP000233766">
    <property type="component" value="Unassembled WGS sequence"/>
</dbReference>
<feature type="domain" description="FAD/NAD(P)-binding" evidence="5">
    <location>
        <begin position="6"/>
        <end position="297"/>
    </location>
</feature>
<dbReference type="SUPFAM" id="SSF55424">
    <property type="entry name" value="FAD/NAD-linked reductases, dimerisation (C-terminal) domain"/>
    <property type="match status" value="1"/>
</dbReference>
<dbReference type="Pfam" id="PF07992">
    <property type="entry name" value="Pyr_redox_2"/>
    <property type="match status" value="1"/>
</dbReference>
<dbReference type="GO" id="GO:0016651">
    <property type="term" value="F:oxidoreductase activity, acting on NAD(P)H"/>
    <property type="evidence" value="ECO:0007669"/>
    <property type="project" value="TreeGrafter"/>
</dbReference>
<comment type="cofactor">
    <cofactor evidence="1">
        <name>FAD</name>
        <dbReference type="ChEBI" id="CHEBI:57692"/>
    </cofactor>
</comment>
<protein>
    <submittedName>
        <fullName evidence="7">NAD/ferredoxin-dependent reductase-like protein</fullName>
    </submittedName>
</protein>
<dbReference type="AlphaFoldDB" id="A0A2N3VH47"/>
<evidence type="ECO:0000313" key="8">
    <source>
        <dbReference type="Proteomes" id="UP000233766"/>
    </source>
</evidence>
<evidence type="ECO:0000259" key="6">
    <source>
        <dbReference type="Pfam" id="PF14759"/>
    </source>
</evidence>